<feature type="region of interest" description="Disordered" evidence="1">
    <location>
        <begin position="1"/>
        <end position="36"/>
    </location>
</feature>
<evidence type="ECO:0000313" key="3">
    <source>
        <dbReference type="Proteomes" id="UP000800235"/>
    </source>
</evidence>
<feature type="compositionally biased region" description="Acidic residues" evidence="1">
    <location>
        <begin position="538"/>
        <end position="550"/>
    </location>
</feature>
<comment type="caution">
    <text evidence="2">The sequence shown here is derived from an EMBL/GenBank/DDBJ whole genome shotgun (WGS) entry which is preliminary data.</text>
</comment>
<dbReference type="EMBL" id="MU007013">
    <property type="protein sequence ID" value="KAF2435291.1"/>
    <property type="molecule type" value="Genomic_DNA"/>
</dbReference>
<accession>A0A9P4U364</accession>
<feature type="compositionally biased region" description="Polar residues" evidence="1">
    <location>
        <begin position="13"/>
        <end position="36"/>
    </location>
</feature>
<dbReference type="AlphaFoldDB" id="A0A9P4U364"/>
<evidence type="ECO:0000256" key="1">
    <source>
        <dbReference type="SAM" id="MobiDB-lite"/>
    </source>
</evidence>
<keyword evidence="3" id="KW-1185">Reference proteome</keyword>
<organism evidence="2 3">
    <name type="scientific">Tothia fuscella</name>
    <dbReference type="NCBI Taxonomy" id="1048955"/>
    <lineage>
        <taxon>Eukaryota</taxon>
        <taxon>Fungi</taxon>
        <taxon>Dikarya</taxon>
        <taxon>Ascomycota</taxon>
        <taxon>Pezizomycotina</taxon>
        <taxon>Dothideomycetes</taxon>
        <taxon>Pleosporomycetidae</taxon>
        <taxon>Venturiales</taxon>
        <taxon>Cylindrosympodiaceae</taxon>
        <taxon>Tothia</taxon>
    </lineage>
</organism>
<proteinExistence type="predicted"/>
<sequence>MAKRKSLRKSKPTKSAQSTTTPIAPSNDNASDSTFQAEASSLAPSFLAVAATALTASTASPHSITVRIVNHPSVSDLEQATIAPPIALAKNVEADIGIAVKPPSANSKASRPRIPSITLSRDDKSAELVFDSNPQGRVKIVLANIARIKRKMREEDLVTAKLETKENTIEENDKEMNDEEATDENMNEAELAEYEREYHTKQWVCDRTSDRVCLSNHVLGTVDESENEDVEDGDLEYTGSKIFDTEGRVFAGKDRNPTAAALALWQQPDSAFPTKAMEVLFEEDNVTPMKSEFTGTVLYDIPAERRLNPFPRRIHIDKMSGKYLDQLLRTGFDMERDIIPRVRGMNCHDTSEDVQNGVVTMTITRVKARLVQRRDRYLKSIGSLTTRYDPTSPDFQACINPMGKALNEAHFLFNTRFDIDLESKTYFNTFTKTRMALPTPKAVPPQGVLGLKHFKVEVPNLKKFLAKYPEFKNYKPKDHALQPRKIVTITGIVHRPKGGQNSGSKAVKWTLEMGEKATASRLVKGLKKVGDKRRHSEVEEESEDDEEEVPMMEKAKIKGTEDEQMEEQAAGHHVEMQQSDASMDEAMADAIVDEDGGNDA</sequence>
<feature type="compositionally biased region" description="Basic residues" evidence="1">
    <location>
        <begin position="1"/>
        <end position="12"/>
    </location>
</feature>
<evidence type="ECO:0000313" key="2">
    <source>
        <dbReference type="EMBL" id="KAF2435291.1"/>
    </source>
</evidence>
<feature type="compositionally biased region" description="Basic and acidic residues" evidence="1">
    <location>
        <begin position="551"/>
        <end position="561"/>
    </location>
</feature>
<feature type="compositionally biased region" description="Acidic residues" evidence="1">
    <location>
        <begin position="582"/>
        <end position="600"/>
    </location>
</feature>
<reference evidence="2" key="1">
    <citation type="journal article" date="2020" name="Stud. Mycol.">
        <title>101 Dothideomycetes genomes: a test case for predicting lifestyles and emergence of pathogens.</title>
        <authorList>
            <person name="Haridas S."/>
            <person name="Albert R."/>
            <person name="Binder M."/>
            <person name="Bloem J."/>
            <person name="Labutti K."/>
            <person name="Salamov A."/>
            <person name="Andreopoulos B."/>
            <person name="Baker S."/>
            <person name="Barry K."/>
            <person name="Bills G."/>
            <person name="Bluhm B."/>
            <person name="Cannon C."/>
            <person name="Castanera R."/>
            <person name="Culley D."/>
            <person name="Daum C."/>
            <person name="Ezra D."/>
            <person name="Gonzalez J."/>
            <person name="Henrissat B."/>
            <person name="Kuo A."/>
            <person name="Liang C."/>
            <person name="Lipzen A."/>
            <person name="Lutzoni F."/>
            <person name="Magnuson J."/>
            <person name="Mondo S."/>
            <person name="Nolan M."/>
            <person name="Ohm R."/>
            <person name="Pangilinan J."/>
            <person name="Park H.-J."/>
            <person name="Ramirez L."/>
            <person name="Alfaro M."/>
            <person name="Sun H."/>
            <person name="Tritt A."/>
            <person name="Yoshinaga Y."/>
            <person name="Zwiers L.-H."/>
            <person name="Turgeon B."/>
            <person name="Goodwin S."/>
            <person name="Spatafora J."/>
            <person name="Crous P."/>
            <person name="Grigoriev I."/>
        </authorList>
    </citation>
    <scope>NUCLEOTIDE SEQUENCE</scope>
    <source>
        <strain evidence="2">CBS 130266</strain>
    </source>
</reference>
<protein>
    <submittedName>
        <fullName evidence="2">Uncharacterized protein</fullName>
    </submittedName>
</protein>
<gene>
    <name evidence="2" type="ORF">EJ08DRAFT_692558</name>
</gene>
<dbReference type="Proteomes" id="UP000800235">
    <property type="component" value="Unassembled WGS sequence"/>
</dbReference>
<name>A0A9P4U364_9PEZI</name>
<feature type="region of interest" description="Disordered" evidence="1">
    <location>
        <begin position="528"/>
        <end position="600"/>
    </location>
</feature>